<dbReference type="Proteomes" id="UP001596422">
    <property type="component" value="Unassembled WGS sequence"/>
</dbReference>
<proteinExistence type="predicted"/>
<protein>
    <submittedName>
        <fullName evidence="3">CHASE domain-containing protein</fullName>
    </submittedName>
</protein>
<dbReference type="RefSeq" id="WP_379907894.1">
    <property type="nucleotide sequence ID" value="NZ_JBHSWE010000001.1"/>
</dbReference>
<name>A0ABW1ZVW7_9GAMM</name>
<evidence type="ECO:0000259" key="2">
    <source>
        <dbReference type="PROSITE" id="PS50839"/>
    </source>
</evidence>
<feature type="domain" description="CHASE" evidence="2">
    <location>
        <begin position="114"/>
        <end position="165"/>
    </location>
</feature>
<keyword evidence="4" id="KW-1185">Reference proteome</keyword>
<evidence type="ECO:0000313" key="3">
    <source>
        <dbReference type="EMBL" id="MFC6669330.1"/>
    </source>
</evidence>
<keyword evidence="1" id="KW-0812">Transmembrane</keyword>
<dbReference type="PROSITE" id="PS50839">
    <property type="entry name" value="CHASE"/>
    <property type="match status" value="1"/>
</dbReference>
<keyword evidence="1" id="KW-0472">Membrane</keyword>
<dbReference type="Pfam" id="PF03924">
    <property type="entry name" value="CHASE"/>
    <property type="match status" value="1"/>
</dbReference>
<gene>
    <name evidence="3" type="ORF">ACFQDL_03865</name>
</gene>
<dbReference type="EMBL" id="JBHSWE010000001">
    <property type="protein sequence ID" value="MFC6669330.1"/>
    <property type="molecule type" value="Genomic_DNA"/>
</dbReference>
<comment type="caution">
    <text evidence="3">The sequence shown here is derived from an EMBL/GenBank/DDBJ whole genome shotgun (WGS) entry which is preliminary data.</text>
</comment>
<sequence length="165" mass="18699">MEKHKDRARWRKRWIPYLGILLMVVCGILGTEYVAGLATQRVLESQQRETQAQLSELRARIESEINSVLYLTRGLSAYIVARPDAAPGELEIIASHILRGSQHIRNIGLAPDNVVRFVYPRQGNEAVLGLNYEKDRRQWPAILQAIDRNDTMVAGPLELVQGELD</sequence>
<evidence type="ECO:0000256" key="1">
    <source>
        <dbReference type="SAM" id="Phobius"/>
    </source>
</evidence>
<reference evidence="4" key="1">
    <citation type="journal article" date="2019" name="Int. J. Syst. Evol. Microbiol.">
        <title>The Global Catalogue of Microorganisms (GCM) 10K type strain sequencing project: providing services to taxonomists for standard genome sequencing and annotation.</title>
        <authorList>
            <consortium name="The Broad Institute Genomics Platform"/>
            <consortium name="The Broad Institute Genome Sequencing Center for Infectious Disease"/>
            <person name="Wu L."/>
            <person name="Ma J."/>
        </authorList>
    </citation>
    <scope>NUCLEOTIDE SEQUENCE [LARGE SCALE GENOMIC DNA]</scope>
    <source>
        <strain evidence="4">NBRC 111756</strain>
    </source>
</reference>
<feature type="transmembrane region" description="Helical" evidence="1">
    <location>
        <begin position="14"/>
        <end position="38"/>
    </location>
</feature>
<accession>A0ABW1ZVW7</accession>
<organism evidence="3 4">
    <name type="scientific">Marinobacterium aestuariivivens</name>
    <dbReference type="NCBI Taxonomy" id="1698799"/>
    <lineage>
        <taxon>Bacteria</taxon>
        <taxon>Pseudomonadati</taxon>
        <taxon>Pseudomonadota</taxon>
        <taxon>Gammaproteobacteria</taxon>
        <taxon>Oceanospirillales</taxon>
        <taxon>Oceanospirillaceae</taxon>
        <taxon>Marinobacterium</taxon>
    </lineage>
</organism>
<keyword evidence="1" id="KW-1133">Transmembrane helix</keyword>
<evidence type="ECO:0000313" key="4">
    <source>
        <dbReference type="Proteomes" id="UP001596422"/>
    </source>
</evidence>
<dbReference type="InterPro" id="IPR006189">
    <property type="entry name" value="CHASE_dom"/>
</dbReference>